<keyword evidence="3 16" id="KW-0148">Chlorophyll</keyword>
<keyword evidence="12 17" id="KW-0793">Thylakoid</keyword>
<feature type="binding site" description="axial binding residue" evidence="16">
    <location>
        <position position="155"/>
    </location>
    <ligand>
        <name>chlorophyll b</name>
        <dbReference type="ChEBI" id="CHEBI:61721"/>
        <label>1</label>
    </ligand>
    <ligandPart>
        <name>Mg</name>
        <dbReference type="ChEBI" id="CHEBI:25107"/>
    </ligandPart>
</feature>
<dbReference type="GO" id="GO:0009535">
    <property type="term" value="C:chloroplast thylakoid membrane"/>
    <property type="evidence" value="ECO:0007669"/>
    <property type="project" value="UniProtKB-SubCell"/>
</dbReference>
<sequence length="306" mass="33612">MLSIENPQRHRDEDKKGLIRRHRRIKSRRRSRRIYLKRRVHRSGIRDLMAMAVSGAVLSGLGSSFLAGGKRSAAALGSGVSAGAARVGRKTLIVAAAAAQPKKSWIPAVKGGGNFLDPEWLDGSLPGDFGFDPLGLGKDPAFLKWYREAELIHGRWAMAAVLGIFVGQAWSGVPWFEAGADPRAIAPFSFGSLLGTQLLLMGWVESKRWVDFFNPDSQSVEWATPWSRTAENFTNYTGDQGYPGGRFFDPLGLAGKTRDGVYEPDREKLERLKLAEIKHARLAMLAMLIFYFEAGQGKTPLGALGL</sequence>
<evidence type="ECO:0000256" key="2">
    <source>
        <dbReference type="ARBA" id="ARBA00007259"/>
    </source>
</evidence>
<dbReference type="SUPFAM" id="SSF103511">
    <property type="entry name" value="Chlorophyll a-b binding protein"/>
    <property type="match status" value="1"/>
</dbReference>
<keyword evidence="4 17" id="KW-0150">Chloroplast</keyword>
<feature type="binding site" evidence="16">
    <location>
        <position position="281"/>
    </location>
    <ligand>
        <name>chlorophyll a</name>
        <dbReference type="ChEBI" id="CHEBI:58416"/>
        <label>1</label>
    </ligand>
</feature>
<dbReference type="GO" id="GO:0016168">
    <property type="term" value="F:chlorophyll binding"/>
    <property type="evidence" value="ECO:0007669"/>
    <property type="project" value="UniProtKB-KW"/>
</dbReference>
<keyword evidence="8 17" id="KW-0603">Photosystem I</keyword>
<evidence type="ECO:0000256" key="11">
    <source>
        <dbReference type="ARBA" id="ARBA00022991"/>
    </source>
</evidence>
<dbReference type="GO" id="GO:0009523">
    <property type="term" value="C:photosystem II"/>
    <property type="evidence" value="ECO:0007669"/>
    <property type="project" value="UniProtKB-KW"/>
</dbReference>
<dbReference type="AlphaFoldDB" id="A0AAU9RBB2"/>
<dbReference type="InterPro" id="IPR022796">
    <property type="entry name" value="Chloroa_b-bind"/>
</dbReference>
<dbReference type="GO" id="GO:0009522">
    <property type="term" value="C:photosystem I"/>
    <property type="evidence" value="ECO:0007669"/>
    <property type="project" value="UniProtKB-KW"/>
</dbReference>
<evidence type="ECO:0000313" key="18">
    <source>
        <dbReference type="EMBL" id="CAH2037459.1"/>
    </source>
</evidence>
<keyword evidence="19" id="KW-1185">Reference proteome</keyword>
<keyword evidence="13" id="KW-0472">Membrane</keyword>
<feature type="binding site" evidence="16">
    <location>
        <position position="150"/>
    </location>
    <ligand>
        <name>chlorophyll a</name>
        <dbReference type="ChEBI" id="CHEBI:58416"/>
        <label>3</label>
    </ligand>
</feature>
<evidence type="ECO:0000256" key="14">
    <source>
        <dbReference type="ARBA" id="ARBA00023276"/>
    </source>
</evidence>
<evidence type="ECO:0000256" key="9">
    <source>
        <dbReference type="ARBA" id="ARBA00022946"/>
    </source>
</evidence>
<reference evidence="18 19" key="1">
    <citation type="submission" date="2022-03" db="EMBL/GenBank/DDBJ databases">
        <authorList>
            <person name="Nunn A."/>
            <person name="Chopra R."/>
            <person name="Nunn A."/>
            <person name="Contreras Garrido A."/>
        </authorList>
    </citation>
    <scope>NUCLEOTIDE SEQUENCE [LARGE SCALE GENOMIC DNA]</scope>
</reference>
<comment type="function">
    <text evidence="17">The light-harvesting complex (LHC) functions as a light receptor, it captures and delivers excitation energy to photosystems with which it is closely associated.</text>
</comment>
<dbReference type="GO" id="GO:0009765">
    <property type="term" value="P:photosynthesis, light harvesting"/>
    <property type="evidence" value="ECO:0007669"/>
    <property type="project" value="InterPro"/>
</dbReference>
<keyword evidence="6 17" id="KW-0934">Plastid</keyword>
<dbReference type="Proteomes" id="UP000836841">
    <property type="component" value="Chromosome 1"/>
</dbReference>
<evidence type="ECO:0000256" key="4">
    <source>
        <dbReference type="ARBA" id="ARBA00022528"/>
    </source>
</evidence>
<keyword evidence="9" id="KW-0809">Transit peptide</keyword>
<evidence type="ECO:0000256" key="17">
    <source>
        <dbReference type="RuleBase" id="RU363080"/>
    </source>
</evidence>
<gene>
    <name evidence="18" type="ORF">TAV2_LOCUS2899</name>
</gene>
<evidence type="ECO:0000256" key="3">
    <source>
        <dbReference type="ARBA" id="ARBA00022494"/>
    </source>
</evidence>
<comment type="similarity">
    <text evidence="15">Belongs to the ELIP/psbS family.</text>
</comment>
<protein>
    <recommendedName>
        <fullName evidence="17">Chlorophyll a-b binding protein, chloroplastic</fullName>
    </recommendedName>
</protein>
<dbReference type="Pfam" id="PF00504">
    <property type="entry name" value="Chloroa_b-bind"/>
    <property type="match status" value="1"/>
</dbReference>
<name>A0AAU9RBB2_THLAR</name>
<evidence type="ECO:0000256" key="8">
    <source>
        <dbReference type="ARBA" id="ARBA00022836"/>
    </source>
</evidence>
<evidence type="ECO:0000313" key="19">
    <source>
        <dbReference type="Proteomes" id="UP000836841"/>
    </source>
</evidence>
<evidence type="ECO:0000256" key="5">
    <source>
        <dbReference type="ARBA" id="ARBA00022531"/>
    </source>
</evidence>
<proteinExistence type="inferred from homology"/>
<dbReference type="InterPro" id="IPR001344">
    <property type="entry name" value="Chloro_AB-bd_pln"/>
</dbReference>
<feature type="binding site" evidence="16">
    <location>
        <position position="276"/>
    </location>
    <ligand>
        <name>chlorophyll a</name>
        <dbReference type="ChEBI" id="CHEBI:58416"/>
        <label>1</label>
    </ligand>
</feature>
<evidence type="ECO:0000256" key="10">
    <source>
        <dbReference type="ARBA" id="ARBA00022989"/>
    </source>
</evidence>
<accession>A0AAU9RBB2</accession>
<keyword evidence="7" id="KW-0812">Transmembrane</keyword>
<evidence type="ECO:0000256" key="6">
    <source>
        <dbReference type="ARBA" id="ARBA00022640"/>
    </source>
</evidence>
<keyword evidence="5 17" id="KW-0602">Photosynthesis</keyword>
<dbReference type="FunFam" id="1.10.3460.10:FF:000005">
    <property type="entry name" value="Chlorophyll a-b binding protein, chloroplastic"/>
    <property type="match status" value="1"/>
</dbReference>
<feature type="binding site" evidence="16">
    <location>
        <position position="153"/>
    </location>
    <ligand>
        <name>chlorophyll a</name>
        <dbReference type="ChEBI" id="CHEBI:58416"/>
        <label>1</label>
    </ligand>
</feature>
<evidence type="ECO:0000256" key="12">
    <source>
        <dbReference type="ARBA" id="ARBA00023078"/>
    </source>
</evidence>
<keyword evidence="14 17" id="KW-0604">Photosystem II</keyword>
<evidence type="ECO:0000256" key="1">
    <source>
        <dbReference type="ARBA" id="ARBA00004454"/>
    </source>
</evidence>
<dbReference type="PANTHER" id="PTHR21649">
    <property type="entry name" value="CHLOROPHYLL A/B BINDING PROTEIN"/>
    <property type="match status" value="1"/>
</dbReference>
<dbReference type="Gene3D" id="1.10.3460.10">
    <property type="entry name" value="Chlorophyll a/b binding protein domain"/>
    <property type="match status" value="1"/>
</dbReference>
<evidence type="ECO:0000256" key="7">
    <source>
        <dbReference type="ARBA" id="ARBA00022692"/>
    </source>
</evidence>
<evidence type="ECO:0000256" key="15">
    <source>
        <dbReference type="ARBA" id="ARBA00037956"/>
    </source>
</evidence>
<comment type="similarity">
    <text evidence="2 17">Belongs to the light-harvesting chlorophyll a/b-binding (LHC) protein family.</text>
</comment>
<evidence type="ECO:0000256" key="16">
    <source>
        <dbReference type="PIRSR" id="PIRSR601344-1"/>
    </source>
</evidence>
<dbReference type="EMBL" id="OU466857">
    <property type="protein sequence ID" value="CAH2037459.1"/>
    <property type="molecule type" value="Genomic_DNA"/>
</dbReference>
<keyword evidence="11 17" id="KW-0157">Chromophore</keyword>
<keyword evidence="10" id="KW-1133">Transmembrane helix</keyword>
<organism evidence="18 19">
    <name type="scientific">Thlaspi arvense</name>
    <name type="common">Field penny-cress</name>
    <dbReference type="NCBI Taxonomy" id="13288"/>
    <lineage>
        <taxon>Eukaryota</taxon>
        <taxon>Viridiplantae</taxon>
        <taxon>Streptophyta</taxon>
        <taxon>Embryophyta</taxon>
        <taxon>Tracheophyta</taxon>
        <taxon>Spermatophyta</taxon>
        <taxon>Magnoliopsida</taxon>
        <taxon>eudicotyledons</taxon>
        <taxon>Gunneridae</taxon>
        <taxon>Pentapetalae</taxon>
        <taxon>rosids</taxon>
        <taxon>malvids</taxon>
        <taxon>Brassicales</taxon>
        <taxon>Brassicaceae</taxon>
        <taxon>Thlaspideae</taxon>
        <taxon>Thlaspi</taxon>
    </lineage>
</organism>
<evidence type="ECO:0000256" key="13">
    <source>
        <dbReference type="ARBA" id="ARBA00023136"/>
    </source>
</evidence>
<comment type="subcellular location">
    <subcellularLocation>
        <location evidence="1">Plastid</location>
        <location evidence="1">Chloroplast thylakoid membrane</location>
        <topology evidence="1">Multi-pass membrane protein</topology>
    </subcellularLocation>
</comment>